<feature type="non-terminal residue" evidence="13">
    <location>
        <position position="1"/>
    </location>
</feature>
<keyword evidence="14" id="KW-1185">Reference proteome</keyword>
<feature type="transmembrane region" description="Helical" evidence="11">
    <location>
        <begin position="303"/>
        <end position="322"/>
    </location>
</feature>
<comment type="subcellular location">
    <subcellularLocation>
        <location evidence="1">Cell membrane</location>
        <topology evidence="1">Multi-pass membrane protein</topology>
    </subcellularLocation>
</comment>
<evidence type="ECO:0000256" key="5">
    <source>
        <dbReference type="ARBA" id="ARBA00022475"/>
    </source>
</evidence>
<dbReference type="Gene3D" id="2.30.30.40">
    <property type="entry name" value="SH3 Domains"/>
    <property type="match status" value="1"/>
</dbReference>
<dbReference type="SUPFAM" id="SSF50044">
    <property type="entry name" value="SH3-domain"/>
    <property type="match status" value="1"/>
</dbReference>
<dbReference type="CDD" id="cd11855">
    <property type="entry name" value="SH3_Sho1p"/>
    <property type="match status" value="1"/>
</dbReference>
<gene>
    <name evidence="13" type="ORF">CU097_002282</name>
</gene>
<dbReference type="InterPro" id="IPR036259">
    <property type="entry name" value="MFS_trans_sf"/>
</dbReference>
<keyword evidence="9 11" id="KW-0472">Membrane</keyword>
<protein>
    <recommendedName>
        <fullName evidence="12">SH3 domain-containing protein</fullName>
    </recommendedName>
</protein>
<feature type="transmembrane region" description="Helical" evidence="11">
    <location>
        <begin position="194"/>
        <end position="217"/>
    </location>
</feature>
<dbReference type="InterPro" id="IPR050327">
    <property type="entry name" value="Proton-linked_MCT"/>
</dbReference>
<feature type="transmembrane region" description="Helical" evidence="11">
    <location>
        <begin position="334"/>
        <end position="357"/>
    </location>
</feature>
<evidence type="ECO:0000256" key="6">
    <source>
        <dbReference type="ARBA" id="ARBA00022692"/>
    </source>
</evidence>
<evidence type="ECO:0000256" key="9">
    <source>
        <dbReference type="ARBA" id="ARBA00023136"/>
    </source>
</evidence>
<keyword evidence="7 11" id="KW-1133">Transmembrane helix</keyword>
<evidence type="ECO:0000313" key="13">
    <source>
        <dbReference type="EMBL" id="RCH81037.1"/>
    </source>
</evidence>
<dbReference type="PRINTS" id="PR00452">
    <property type="entry name" value="SH3DOMAIN"/>
</dbReference>
<dbReference type="InterPro" id="IPR035522">
    <property type="entry name" value="Sho1_SH3"/>
</dbReference>
<evidence type="ECO:0000256" key="1">
    <source>
        <dbReference type="ARBA" id="ARBA00004651"/>
    </source>
</evidence>
<sequence length="504" mass="54953">SGFGGLILSNIVQAAIDHVGYQWALRIIGFISFVCLGIASCTVRPLNEPSKQENVKLMVFDLRPFRNKQFILLFCIQFVGNFAFNVPSSFLPAYANYLGLDPWIGSNMSAIISGVMIVGKISSGFISDFVGRANMTFFVTTMTGVMCLAVWLPAKNAAMIWAFAAMFGYFGGGHLTMVPALLGQIVGMDDIEAANGMLFFAWFFGGLFGSPICSTLINDGSDHPTYSHAIIFSGVLMIFAGLLAWAIRVMRAGWNPVAWLIAFIGACVFRVGVSGGAWWIIVYELLIIIGVTCILVTNTFTHYRMMILAFLGASISLLTMQLDYITPASRVFGGGAGAFATGYIILIIIQFLWVMIFGSDPESYIGQYGPSHYGNSVGIQHHRQQQPQQQQQAYEMTGEKTILSDPPVQTATTPTTAPATIQEPNTALSASNQATEMPQPSPVEYREKVKALHAYQANPDDPNELSFAKGEVLEIVDRNGNWWQARKADGTVGIIPSNYFAPPS</sequence>
<evidence type="ECO:0000256" key="10">
    <source>
        <dbReference type="PROSITE-ProRule" id="PRU00192"/>
    </source>
</evidence>
<feature type="transmembrane region" description="Helical" evidence="11">
    <location>
        <begin position="229"/>
        <end position="247"/>
    </location>
</feature>
<comment type="caution">
    <text evidence="13">The sequence shown here is derived from an EMBL/GenBank/DDBJ whole genome shotgun (WGS) entry which is preliminary data.</text>
</comment>
<dbReference type="SUPFAM" id="SSF103473">
    <property type="entry name" value="MFS general substrate transporter"/>
    <property type="match status" value="1"/>
</dbReference>
<dbReference type="Pfam" id="PF07690">
    <property type="entry name" value="MFS_1"/>
    <property type="match status" value="1"/>
</dbReference>
<dbReference type="OrthoDB" id="5983572at2759"/>
<dbReference type="InterPro" id="IPR036028">
    <property type="entry name" value="SH3-like_dom_sf"/>
</dbReference>
<evidence type="ECO:0000256" key="2">
    <source>
        <dbReference type="ARBA" id="ARBA00006727"/>
    </source>
</evidence>
<evidence type="ECO:0000313" key="14">
    <source>
        <dbReference type="Proteomes" id="UP000252139"/>
    </source>
</evidence>
<name>A0A367ITM8_RHIAZ</name>
<evidence type="ECO:0000256" key="11">
    <source>
        <dbReference type="SAM" id="Phobius"/>
    </source>
</evidence>
<dbReference type="STRING" id="86630.A0A367ITM8"/>
<feature type="transmembrane region" description="Helical" evidence="11">
    <location>
        <begin position="158"/>
        <end position="182"/>
    </location>
</feature>
<dbReference type="GO" id="GO:0022857">
    <property type="term" value="F:transmembrane transporter activity"/>
    <property type="evidence" value="ECO:0007669"/>
    <property type="project" value="InterPro"/>
</dbReference>
<dbReference type="PANTHER" id="PTHR11360">
    <property type="entry name" value="MONOCARBOXYLATE TRANSPORTER"/>
    <property type="match status" value="1"/>
</dbReference>
<feature type="transmembrane region" description="Helical" evidence="11">
    <location>
        <begin position="254"/>
        <end position="271"/>
    </location>
</feature>
<dbReference type="EMBL" id="PJQL01003611">
    <property type="protein sequence ID" value="RCH81037.1"/>
    <property type="molecule type" value="Genomic_DNA"/>
</dbReference>
<organism evidence="13 14">
    <name type="scientific">Rhizopus azygosporus</name>
    <name type="common">Rhizopus microsporus var. azygosporus</name>
    <dbReference type="NCBI Taxonomy" id="86630"/>
    <lineage>
        <taxon>Eukaryota</taxon>
        <taxon>Fungi</taxon>
        <taxon>Fungi incertae sedis</taxon>
        <taxon>Mucoromycota</taxon>
        <taxon>Mucoromycotina</taxon>
        <taxon>Mucoromycetes</taxon>
        <taxon>Mucorales</taxon>
        <taxon>Mucorineae</taxon>
        <taxon>Rhizopodaceae</taxon>
        <taxon>Rhizopus</taxon>
    </lineage>
</organism>
<evidence type="ECO:0000256" key="3">
    <source>
        <dbReference type="ARBA" id="ARBA00009739"/>
    </source>
</evidence>
<feature type="transmembrane region" description="Helical" evidence="11">
    <location>
        <begin position="133"/>
        <end position="152"/>
    </location>
</feature>
<dbReference type="Pfam" id="PF00018">
    <property type="entry name" value="SH3_1"/>
    <property type="match status" value="1"/>
</dbReference>
<feature type="transmembrane region" description="Helical" evidence="11">
    <location>
        <begin position="103"/>
        <end position="121"/>
    </location>
</feature>
<dbReference type="PROSITE" id="PS50002">
    <property type="entry name" value="SH3"/>
    <property type="match status" value="1"/>
</dbReference>
<keyword evidence="6 11" id="KW-0812">Transmembrane</keyword>
<evidence type="ECO:0000256" key="4">
    <source>
        <dbReference type="ARBA" id="ARBA00022443"/>
    </source>
</evidence>
<evidence type="ECO:0000256" key="8">
    <source>
        <dbReference type="ARBA" id="ARBA00023016"/>
    </source>
</evidence>
<feature type="transmembrane region" description="Helical" evidence="11">
    <location>
        <begin position="277"/>
        <end position="296"/>
    </location>
</feature>
<keyword evidence="4 10" id="KW-0728">SH3 domain</keyword>
<comment type="similarity">
    <text evidence="3">Belongs to the SHO1 family.</text>
</comment>
<comment type="similarity">
    <text evidence="2">Belongs to the major facilitator superfamily. Monocarboxylate porter (TC 2.A.1.13) family.</text>
</comment>
<evidence type="ECO:0000256" key="7">
    <source>
        <dbReference type="ARBA" id="ARBA00022989"/>
    </source>
</evidence>
<evidence type="ECO:0000259" key="12">
    <source>
        <dbReference type="PROSITE" id="PS50002"/>
    </source>
</evidence>
<dbReference type="PANTHER" id="PTHR11360:SF284">
    <property type="entry name" value="EG:103B4.3 PROTEIN-RELATED"/>
    <property type="match status" value="1"/>
</dbReference>
<feature type="domain" description="SH3" evidence="12">
    <location>
        <begin position="444"/>
        <end position="504"/>
    </location>
</feature>
<dbReference type="SMART" id="SM00326">
    <property type="entry name" value="SH3"/>
    <property type="match status" value="1"/>
</dbReference>
<dbReference type="Gene3D" id="1.20.1250.20">
    <property type="entry name" value="MFS general substrate transporter like domains"/>
    <property type="match status" value="1"/>
</dbReference>
<dbReference type="GO" id="GO:0005886">
    <property type="term" value="C:plasma membrane"/>
    <property type="evidence" value="ECO:0007669"/>
    <property type="project" value="UniProtKB-SubCell"/>
</dbReference>
<feature type="transmembrane region" description="Helical" evidence="11">
    <location>
        <begin position="24"/>
        <end position="43"/>
    </location>
</feature>
<reference evidence="13 14" key="1">
    <citation type="journal article" date="2018" name="G3 (Bethesda)">
        <title>Phylogenetic and Phylogenomic Definition of Rhizopus Species.</title>
        <authorList>
            <person name="Gryganskyi A.P."/>
            <person name="Golan J."/>
            <person name="Dolatabadi S."/>
            <person name="Mondo S."/>
            <person name="Robb S."/>
            <person name="Idnurm A."/>
            <person name="Muszewska A."/>
            <person name="Steczkiewicz K."/>
            <person name="Masonjones S."/>
            <person name="Liao H.L."/>
            <person name="Gajdeczka M.T."/>
            <person name="Anike F."/>
            <person name="Vuek A."/>
            <person name="Anishchenko I.M."/>
            <person name="Voigt K."/>
            <person name="de Hoog G.S."/>
            <person name="Smith M.E."/>
            <person name="Heitman J."/>
            <person name="Vilgalys R."/>
            <person name="Stajich J.E."/>
        </authorList>
    </citation>
    <scope>NUCLEOTIDE SEQUENCE [LARGE SCALE GENOMIC DNA]</scope>
    <source>
        <strain evidence="13 14">CBS 357.93</strain>
    </source>
</reference>
<dbReference type="InterPro" id="IPR001452">
    <property type="entry name" value="SH3_domain"/>
</dbReference>
<keyword evidence="5" id="KW-1003">Cell membrane</keyword>
<dbReference type="InterPro" id="IPR011701">
    <property type="entry name" value="MFS"/>
</dbReference>
<proteinExistence type="inferred from homology"/>
<accession>A0A367ITM8</accession>
<dbReference type="AlphaFoldDB" id="A0A367ITM8"/>
<dbReference type="Proteomes" id="UP000252139">
    <property type="component" value="Unassembled WGS sequence"/>
</dbReference>
<keyword evidence="8" id="KW-0346">Stress response</keyword>
<feature type="transmembrane region" description="Helical" evidence="11">
    <location>
        <begin position="70"/>
        <end position="91"/>
    </location>
</feature>